<protein>
    <submittedName>
        <fullName evidence="2">Uncharacterized protein</fullName>
    </submittedName>
</protein>
<evidence type="ECO:0000256" key="1">
    <source>
        <dbReference type="SAM" id="MobiDB-lite"/>
    </source>
</evidence>
<comment type="caution">
    <text evidence="2">The sequence shown here is derived from an EMBL/GenBank/DDBJ whole genome shotgun (WGS) entry which is preliminary data.</text>
</comment>
<dbReference type="EMBL" id="JAQQAF010000006">
    <property type="protein sequence ID" value="KAJ8479580.1"/>
    <property type="molecule type" value="Genomic_DNA"/>
</dbReference>
<feature type="region of interest" description="Disordered" evidence="1">
    <location>
        <begin position="55"/>
        <end position="95"/>
    </location>
</feature>
<gene>
    <name evidence="2" type="ORF">OPV22_023307</name>
</gene>
<name>A0AAV8QN79_ENSVE</name>
<reference evidence="2 3" key="1">
    <citation type="submission" date="2022-12" db="EMBL/GenBank/DDBJ databases">
        <title>Chromosome-scale assembly of the Ensete ventricosum genome.</title>
        <authorList>
            <person name="Dussert Y."/>
            <person name="Stocks J."/>
            <person name="Wendawek A."/>
            <person name="Woldeyes F."/>
            <person name="Nichols R.A."/>
            <person name="Borrell J.S."/>
        </authorList>
    </citation>
    <scope>NUCLEOTIDE SEQUENCE [LARGE SCALE GENOMIC DNA]</scope>
    <source>
        <strain evidence="3">cv. Maze</strain>
        <tissue evidence="2">Seeds</tissue>
    </source>
</reference>
<organism evidence="2 3">
    <name type="scientific">Ensete ventricosum</name>
    <name type="common">Abyssinian banana</name>
    <name type="synonym">Musa ensete</name>
    <dbReference type="NCBI Taxonomy" id="4639"/>
    <lineage>
        <taxon>Eukaryota</taxon>
        <taxon>Viridiplantae</taxon>
        <taxon>Streptophyta</taxon>
        <taxon>Embryophyta</taxon>
        <taxon>Tracheophyta</taxon>
        <taxon>Spermatophyta</taxon>
        <taxon>Magnoliopsida</taxon>
        <taxon>Liliopsida</taxon>
        <taxon>Zingiberales</taxon>
        <taxon>Musaceae</taxon>
        <taxon>Ensete</taxon>
    </lineage>
</organism>
<evidence type="ECO:0000313" key="3">
    <source>
        <dbReference type="Proteomes" id="UP001222027"/>
    </source>
</evidence>
<dbReference type="AlphaFoldDB" id="A0AAV8QN79"/>
<dbReference type="Proteomes" id="UP001222027">
    <property type="component" value="Unassembled WGS sequence"/>
</dbReference>
<accession>A0AAV8QN79</accession>
<evidence type="ECO:0000313" key="2">
    <source>
        <dbReference type="EMBL" id="KAJ8479580.1"/>
    </source>
</evidence>
<proteinExistence type="predicted"/>
<sequence length="95" mass="10789">MIPTHAFGRIIPLDSDPCFWLHSWPNDYRGKGWGGGLGEARQQRVHIKNIKRSRESFVSKAKKPSVKAERGRKQKGCNKMSHKEANRGGFRTKTG</sequence>
<keyword evidence="3" id="KW-1185">Reference proteome</keyword>